<name>A0ABS0Y109_9HYPH</name>
<dbReference type="Gene3D" id="3.10.105.10">
    <property type="entry name" value="Dipeptide-binding Protein, Domain 3"/>
    <property type="match status" value="1"/>
</dbReference>
<comment type="similarity">
    <text evidence="2">Belongs to the bacterial solute-binding protein 5 family.</text>
</comment>
<dbReference type="InterPro" id="IPR030678">
    <property type="entry name" value="Peptide/Ni-bd"/>
</dbReference>
<organism evidence="7 8">
    <name type="scientific">Microvirga splendida</name>
    <dbReference type="NCBI Taxonomy" id="2795727"/>
    <lineage>
        <taxon>Bacteria</taxon>
        <taxon>Pseudomonadati</taxon>
        <taxon>Pseudomonadota</taxon>
        <taxon>Alphaproteobacteria</taxon>
        <taxon>Hyphomicrobiales</taxon>
        <taxon>Methylobacteriaceae</taxon>
        <taxon>Microvirga</taxon>
    </lineage>
</organism>
<feature type="chain" id="PRO_5045557929" evidence="5">
    <location>
        <begin position="25"/>
        <end position="528"/>
    </location>
</feature>
<comment type="subcellular location">
    <subcellularLocation>
        <location evidence="1">Periplasm</location>
    </subcellularLocation>
</comment>
<evidence type="ECO:0000313" key="8">
    <source>
        <dbReference type="Proteomes" id="UP000620670"/>
    </source>
</evidence>
<dbReference type="Proteomes" id="UP000620670">
    <property type="component" value="Unassembled WGS sequence"/>
</dbReference>
<evidence type="ECO:0000313" key="7">
    <source>
        <dbReference type="EMBL" id="MBJ6125992.1"/>
    </source>
</evidence>
<keyword evidence="4 5" id="KW-0732">Signal</keyword>
<dbReference type="Pfam" id="PF00496">
    <property type="entry name" value="SBP_bac_5"/>
    <property type="match status" value="1"/>
</dbReference>
<keyword evidence="8" id="KW-1185">Reference proteome</keyword>
<dbReference type="Gene3D" id="3.40.190.10">
    <property type="entry name" value="Periplasmic binding protein-like II"/>
    <property type="match status" value="1"/>
</dbReference>
<dbReference type="CDD" id="cd08504">
    <property type="entry name" value="PBP2_OppA"/>
    <property type="match status" value="1"/>
</dbReference>
<dbReference type="PANTHER" id="PTHR30290">
    <property type="entry name" value="PERIPLASMIC BINDING COMPONENT OF ABC TRANSPORTER"/>
    <property type="match status" value="1"/>
</dbReference>
<comment type="caution">
    <text evidence="7">The sequence shown here is derived from an EMBL/GenBank/DDBJ whole genome shotgun (WGS) entry which is preliminary data.</text>
</comment>
<reference evidence="8" key="1">
    <citation type="submission" date="2020-12" db="EMBL/GenBank/DDBJ databases">
        <title>Hymenobacter sp.</title>
        <authorList>
            <person name="Kim M.K."/>
        </authorList>
    </citation>
    <scope>NUCLEOTIDE SEQUENCE [LARGE SCALE GENOMIC DNA]</scope>
    <source>
        <strain evidence="8">BT325</strain>
    </source>
</reference>
<evidence type="ECO:0000259" key="6">
    <source>
        <dbReference type="Pfam" id="PF00496"/>
    </source>
</evidence>
<keyword evidence="3" id="KW-0813">Transport</keyword>
<protein>
    <submittedName>
        <fullName evidence="7">Peptide ABC transporter substrate-binding protein</fullName>
    </submittedName>
</protein>
<dbReference type="InterPro" id="IPR000914">
    <property type="entry name" value="SBP_5_dom"/>
</dbReference>
<evidence type="ECO:0000256" key="5">
    <source>
        <dbReference type="SAM" id="SignalP"/>
    </source>
</evidence>
<dbReference type="RefSeq" id="WP_199049245.1">
    <property type="nucleotide sequence ID" value="NZ_JAELXT010000009.1"/>
</dbReference>
<sequence length="528" mass="59084">MSSWLKRTTIAAFATVAFTGMAAAQVVYNRGNDADPETLDPHKTSTTYESHILRDMLEGLMAYNAAGKVVPGVAEKHEISDDGMTYRFTLRPNAKWSNGDPLKASDFVFSLRRIMDPATGAKYANILYPIKNAEKINKGQGKVEDLGVKAVDDRTLEITLEQPTPYFLELLTHQTGLPVHAASIQKHGADFVKPGNYVSNGPYVLKDFVPNSQITLEKNANFHDAQNVKIDRVVFQPQKDLAATARRFEAGELLSTSDFPADQAKALRERLGNQVRTSPRLGLYYIALNTTKENLKDPRVRQALSMVIDRELISEQVWGGAMLPAYSIVPPGIGNYKEPATVDFKDMSPIEREDKAKELLKQAGYGPGKPLKVQLRYNTTDNNKNTVVQVADDWKRIGVETSFINTDGKTHFAVLRDTNDYEAARAGWIADYSDPQNFLFILESDNKGFNYAKYNNPEYDALMDKAAKEQNLDKRADILKQAEAIALKDMPYIPVLFYGNNNLVSNKLQGWVDNPTGFHPTRYMSIKQ</sequence>
<evidence type="ECO:0000256" key="4">
    <source>
        <dbReference type="ARBA" id="ARBA00022729"/>
    </source>
</evidence>
<dbReference type="PANTHER" id="PTHR30290:SF10">
    <property type="entry name" value="PERIPLASMIC OLIGOPEPTIDE-BINDING PROTEIN-RELATED"/>
    <property type="match status" value="1"/>
</dbReference>
<feature type="signal peptide" evidence="5">
    <location>
        <begin position="1"/>
        <end position="24"/>
    </location>
</feature>
<evidence type="ECO:0000256" key="2">
    <source>
        <dbReference type="ARBA" id="ARBA00005695"/>
    </source>
</evidence>
<feature type="domain" description="Solute-binding protein family 5" evidence="6">
    <location>
        <begin position="68"/>
        <end position="447"/>
    </location>
</feature>
<accession>A0ABS0Y109</accession>
<gene>
    <name evidence="7" type="ORF">JAO75_11305</name>
</gene>
<proteinExistence type="inferred from homology"/>
<dbReference type="EMBL" id="JAELXT010000009">
    <property type="protein sequence ID" value="MBJ6125992.1"/>
    <property type="molecule type" value="Genomic_DNA"/>
</dbReference>
<dbReference type="Gene3D" id="3.90.76.10">
    <property type="entry name" value="Dipeptide-binding Protein, Domain 1"/>
    <property type="match status" value="1"/>
</dbReference>
<dbReference type="PIRSF" id="PIRSF002741">
    <property type="entry name" value="MppA"/>
    <property type="match status" value="1"/>
</dbReference>
<evidence type="ECO:0000256" key="3">
    <source>
        <dbReference type="ARBA" id="ARBA00022448"/>
    </source>
</evidence>
<dbReference type="SUPFAM" id="SSF53850">
    <property type="entry name" value="Periplasmic binding protein-like II"/>
    <property type="match status" value="1"/>
</dbReference>
<dbReference type="InterPro" id="IPR039424">
    <property type="entry name" value="SBP_5"/>
</dbReference>
<evidence type="ECO:0000256" key="1">
    <source>
        <dbReference type="ARBA" id="ARBA00004418"/>
    </source>
</evidence>